<comment type="similarity">
    <text evidence="1 7">Belongs to the peptidase S46 family.</text>
</comment>
<evidence type="ECO:0000313" key="8">
    <source>
        <dbReference type="EMBL" id="MBU3856067.1"/>
    </source>
</evidence>
<dbReference type="PANTHER" id="PTHR38469">
    <property type="entry name" value="PERIPLASMIC PEPTIDASE SUBFAMILY S1B"/>
    <property type="match status" value="1"/>
</dbReference>
<dbReference type="InterPro" id="IPR009003">
    <property type="entry name" value="Peptidase_S1_PA"/>
</dbReference>
<dbReference type="GO" id="GO:0006508">
    <property type="term" value="P:proteolysis"/>
    <property type="evidence" value="ECO:0007669"/>
    <property type="project" value="UniProtKB-KW"/>
</dbReference>
<dbReference type="Proteomes" id="UP000784286">
    <property type="component" value="Unassembled WGS sequence"/>
</dbReference>
<dbReference type="InterPro" id="IPR019500">
    <property type="entry name" value="Pep_S46"/>
</dbReference>
<feature type="chain" id="PRO_5038162310" description="Dipeptidyl-peptidase" evidence="7">
    <location>
        <begin position="22"/>
        <end position="725"/>
    </location>
</feature>
<evidence type="ECO:0000256" key="7">
    <source>
        <dbReference type="RuleBase" id="RU366067"/>
    </source>
</evidence>
<evidence type="ECO:0000256" key="6">
    <source>
        <dbReference type="ARBA" id="ARBA00022825"/>
    </source>
</evidence>
<dbReference type="Pfam" id="PF10459">
    <property type="entry name" value="Peptidase_S46"/>
    <property type="match status" value="1"/>
</dbReference>
<proteinExistence type="inferred from homology"/>
<name>A0A948TM96_9BACT</name>
<comment type="function">
    <text evidence="7">Catalyzes the removal of dipeptides from the N-terminus of oligopeptides.</text>
</comment>
<reference evidence="8" key="2">
    <citation type="submission" date="2021-04" db="EMBL/GenBank/DDBJ databases">
        <authorList>
            <person name="Gilroy R."/>
        </authorList>
    </citation>
    <scope>NUCLEOTIDE SEQUENCE</scope>
    <source>
        <strain evidence="8">8470</strain>
    </source>
</reference>
<protein>
    <recommendedName>
        <fullName evidence="7">Dipeptidyl-peptidase</fullName>
        <ecNumber evidence="7">3.4.14.-</ecNumber>
    </recommendedName>
</protein>
<reference evidence="8" key="1">
    <citation type="journal article" date="2021" name="PeerJ">
        <title>Extensive microbial diversity within the chicken gut microbiome revealed by metagenomics and culture.</title>
        <authorList>
            <person name="Gilroy R."/>
            <person name="Ravi A."/>
            <person name="Getino M."/>
            <person name="Pursley I."/>
            <person name="Horton D.L."/>
            <person name="Alikhan N.F."/>
            <person name="Baker D."/>
            <person name="Gharbi K."/>
            <person name="Hall N."/>
            <person name="Watson M."/>
            <person name="Adriaenssens E.M."/>
            <person name="Foster-Nyarko E."/>
            <person name="Jarju S."/>
            <person name="Secka A."/>
            <person name="Antonio M."/>
            <person name="Oren A."/>
            <person name="Chaudhuri R.R."/>
            <person name="La Ragione R."/>
            <person name="Hildebrand F."/>
            <person name="Pallen M.J."/>
        </authorList>
    </citation>
    <scope>NUCLEOTIDE SEQUENCE</scope>
    <source>
        <strain evidence="8">8470</strain>
    </source>
</reference>
<keyword evidence="2 7" id="KW-0031">Aminopeptidase</keyword>
<keyword evidence="5 7" id="KW-0378">Hydrolase</keyword>
<keyword evidence="4 7" id="KW-0732">Signal</keyword>
<dbReference type="Gene3D" id="2.40.10.10">
    <property type="entry name" value="Trypsin-like serine proteases"/>
    <property type="match status" value="1"/>
</dbReference>
<feature type="signal peptide" evidence="7">
    <location>
        <begin position="1"/>
        <end position="21"/>
    </location>
</feature>
<dbReference type="AlphaFoldDB" id="A0A948TM96"/>
<sequence>MKKIKVLAMALICAVFSPVKADEGMWLLQLMQEQNLADRMKAQGMKMDVTDIYSADKVTLKDAVGIFGRGCTGEIISPNGLILTNHHCGYDAIQQHSSVDHDYLTNGFWAKSYQEELPTPGLTFKFVERIVDVTDLVNEDIKKKKVTEAESFGTKYLKELADKQLKKSDLKGKPGISALALPFYAGNKYYLFFIKTYSDVRMVAAPPSSIGKFGGETDNWMWPRHTCDFSMFRIYADKDGNPTEEYKETNVPLKVKKYLTISLKGLQEGDYAMIMGFPGSTSRYLTESEVRLRMDGTNIPRITVREARLGVLRKEMAASDKIRIQYASKFASSSNYWKNSIGMNKAIVDNKVLDAKAEQEMKFLEFAEKKQNEDYKAVVSKINDYVARIAPLQAQMTYFSETFRSGIEFAGYTAVNSSVEALAKALDKNKKKDIEKALDGLKETYAEIHNKDYDHEVDRKVAKILIPLYMASVPADALPAFYGTIKDEFKGDFNAYIDALYNNTIFANEKNFNAFMANPTVEALEKDLAVQYAETVGNKYGEIAGRIEKASGDIDLLHKTYVRGLCEMYAPTPKAPDANFTIRLTYGNVKSYDPKDGIHYKYYTTLKGVMEKEDPKNPEFVVPEKLKELYAAKNYGRYALPNGEMPACFLTTNDITGGNSGSPVMNGNGELIGAAFDGNWESLSGDINFDNNLQRCIAVDIRYVLFIVEKLGGCKNLIDEMTIVE</sequence>
<accession>A0A948TM96</accession>
<evidence type="ECO:0000256" key="2">
    <source>
        <dbReference type="ARBA" id="ARBA00022438"/>
    </source>
</evidence>
<gene>
    <name evidence="8" type="ORF">H9928_05845</name>
</gene>
<dbReference type="EC" id="3.4.14.-" evidence="7"/>
<dbReference type="EMBL" id="JAHLFJ010000053">
    <property type="protein sequence ID" value="MBU3856067.1"/>
    <property type="molecule type" value="Genomic_DNA"/>
</dbReference>
<keyword evidence="3 7" id="KW-0645">Protease</keyword>
<dbReference type="GO" id="GO:0043171">
    <property type="term" value="P:peptide catabolic process"/>
    <property type="evidence" value="ECO:0007669"/>
    <property type="project" value="UniProtKB-UniRule"/>
</dbReference>
<evidence type="ECO:0000313" key="9">
    <source>
        <dbReference type="Proteomes" id="UP000784286"/>
    </source>
</evidence>
<dbReference type="SUPFAM" id="SSF50494">
    <property type="entry name" value="Trypsin-like serine proteases"/>
    <property type="match status" value="1"/>
</dbReference>
<evidence type="ECO:0000256" key="5">
    <source>
        <dbReference type="ARBA" id="ARBA00022801"/>
    </source>
</evidence>
<evidence type="ECO:0000256" key="3">
    <source>
        <dbReference type="ARBA" id="ARBA00022670"/>
    </source>
</evidence>
<dbReference type="PANTHER" id="PTHR38469:SF1">
    <property type="entry name" value="PERIPLASMIC PEPTIDASE SUBFAMILY S1B"/>
    <property type="match status" value="1"/>
</dbReference>
<organism evidence="8 9">
    <name type="scientific">Candidatus Phocaeicola excrementipullorum</name>
    <dbReference type="NCBI Taxonomy" id="2838731"/>
    <lineage>
        <taxon>Bacteria</taxon>
        <taxon>Pseudomonadati</taxon>
        <taxon>Bacteroidota</taxon>
        <taxon>Bacteroidia</taxon>
        <taxon>Bacteroidales</taxon>
        <taxon>Bacteroidaceae</taxon>
        <taxon>Phocaeicola</taxon>
    </lineage>
</organism>
<dbReference type="FunFam" id="2.40.10.10:FF:000128">
    <property type="entry name" value="S46 family peptidase"/>
    <property type="match status" value="1"/>
</dbReference>
<comment type="caution">
    <text evidence="8">The sequence shown here is derived from an EMBL/GenBank/DDBJ whole genome shotgun (WGS) entry which is preliminary data.</text>
</comment>
<dbReference type="InterPro" id="IPR043504">
    <property type="entry name" value="Peptidase_S1_PA_chymotrypsin"/>
</dbReference>
<keyword evidence="6 7" id="KW-0720">Serine protease</keyword>
<dbReference type="GO" id="GO:0008239">
    <property type="term" value="F:dipeptidyl-peptidase activity"/>
    <property type="evidence" value="ECO:0007669"/>
    <property type="project" value="UniProtKB-UniRule"/>
</dbReference>
<evidence type="ECO:0000256" key="1">
    <source>
        <dbReference type="ARBA" id="ARBA00010491"/>
    </source>
</evidence>
<dbReference type="GO" id="GO:0070009">
    <property type="term" value="F:serine-type aminopeptidase activity"/>
    <property type="evidence" value="ECO:0007669"/>
    <property type="project" value="UniProtKB-UniRule"/>
</dbReference>
<evidence type="ECO:0000256" key="4">
    <source>
        <dbReference type="ARBA" id="ARBA00022729"/>
    </source>
</evidence>